<dbReference type="GeneID" id="77948008"/>
<protein>
    <submittedName>
        <fullName evidence="1">Uncharacterized protein</fullName>
    </submittedName>
</protein>
<dbReference type="RefSeq" id="YP_010671753.1">
    <property type="nucleotide sequence ID" value="NC_070970.1"/>
</dbReference>
<accession>A0A7S5AYY2</accession>
<keyword evidence="2" id="KW-1185">Reference proteome</keyword>
<reference evidence="1 2" key="1">
    <citation type="journal article" date="2020" name="Phage (New Rochelle)">
        <title>A New High-Throughput Screening Method for Phages: Enabling Crude Isolation and Fast Identification of Diverse Phages with Therapeutic Potential.</title>
        <authorList>
            <person name="Olsen N.S."/>
            <person name="Hendriksen N.B."/>
            <person name="Hansen L.H."/>
            <person name="Kot W."/>
        </authorList>
    </citation>
    <scope>NUCLEOTIDE SEQUENCE [LARGE SCALE GENOMIC DNA]</scope>
</reference>
<evidence type="ECO:0000313" key="1">
    <source>
        <dbReference type="EMBL" id="QEA09801.1"/>
    </source>
</evidence>
<dbReference type="KEGG" id="vg:77948008"/>
<dbReference type="Proteomes" id="UP000617051">
    <property type="component" value="Segment"/>
</dbReference>
<evidence type="ECO:0000313" key="2">
    <source>
        <dbReference type="Proteomes" id="UP000617051"/>
    </source>
</evidence>
<sequence length="66" mass="7354">MEAYELFAFDTKESGSAVLELGPNWLVGFSFGKEGLIYLAYIDGDWVTETTPWLPTPAREGSRHEG</sequence>
<dbReference type="EMBL" id="MN029011">
    <property type="protein sequence ID" value="QEA09801.1"/>
    <property type="molecule type" value="Genomic_DNA"/>
</dbReference>
<proteinExistence type="predicted"/>
<name>A0A7S5AYY2_9CAUD</name>
<organism evidence="1 2">
    <name type="scientific">Pseudomonas phage Iggy</name>
    <dbReference type="NCBI Taxonomy" id="2592193"/>
    <lineage>
        <taxon>Viruses</taxon>
        <taxon>Duplodnaviria</taxon>
        <taxon>Heunggongvirae</taxon>
        <taxon>Uroviricota</taxon>
        <taxon>Caudoviricetes</taxon>
        <taxon>Queuovirinae</taxon>
        <taxon>Iggyvirus</taxon>
        <taxon>Iggyvirus iggy</taxon>
    </lineage>
</organism>